<dbReference type="EMBL" id="JAAKGU010000001">
    <property type="protein sequence ID" value="NGM81877.1"/>
    <property type="molecule type" value="Genomic_DNA"/>
</dbReference>
<evidence type="ECO:0000313" key="2">
    <source>
        <dbReference type="EMBL" id="NGM81877.1"/>
    </source>
</evidence>
<dbReference type="AlphaFoldDB" id="A0A6M1PF17"/>
<protein>
    <submittedName>
        <fullName evidence="2">Lipase</fullName>
    </submittedName>
</protein>
<dbReference type="Pfam" id="PF14606">
    <property type="entry name" value="Lipase_GDSL_3"/>
    <property type="match status" value="1"/>
</dbReference>
<dbReference type="PANTHER" id="PTHR30383">
    <property type="entry name" value="THIOESTERASE 1/PROTEASE 1/LYSOPHOSPHOLIPASE L1"/>
    <property type="match status" value="1"/>
</dbReference>
<dbReference type="PANTHER" id="PTHR30383:SF5">
    <property type="entry name" value="SGNH HYDROLASE-TYPE ESTERASE DOMAIN-CONTAINING PROTEIN"/>
    <property type="match status" value="1"/>
</dbReference>
<proteinExistence type="predicted"/>
<evidence type="ECO:0000259" key="1">
    <source>
        <dbReference type="Pfam" id="PF14606"/>
    </source>
</evidence>
<dbReference type="RefSeq" id="WP_165095207.1">
    <property type="nucleotide sequence ID" value="NZ_JAAKGU010000001.1"/>
</dbReference>
<keyword evidence="3" id="KW-1185">Reference proteome</keyword>
<sequence length="353" mass="40273">MEEQGVYFHNVSELVHKPHHSGLHLQRFPQHVRIGLSEKGRTKAVQSNGCELRFVTESKHVRVTVGSNDINGSIVVCRGDFFHSQHCLQAGTVTTLHLEEPERFVEVPSDRLNQSGFSSNVWRLHFDRFGAVFYEVDAFGCEVRVPRPDEVPTLTMLAYGSSISQSAGSTHHFNGYLQQSARRLGVDVLNLALSGSCYCETVVADHLAEREDWDFLFLELGVNMRAVVTPEEFKRRVTYLLDHVIERHPDKPVFVTTIYPNRATYFLDESHLLHVQEKIFNKELLQYCESRKHPQLHLLDGAWIMRDLTSLTSDLIHPSDYGHMLMSEHLAKLLRPAVESLRTSGHSSADYKN</sequence>
<dbReference type="Gene3D" id="3.40.50.1110">
    <property type="entry name" value="SGNH hydrolase"/>
    <property type="match status" value="1"/>
</dbReference>
<feature type="domain" description="SGNH hydrolase-type esterase" evidence="1">
    <location>
        <begin position="157"/>
        <end position="334"/>
    </location>
</feature>
<dbReference type="InterPro" id="IPR036514">
    <property type="entry name" value="SGNH_hydro_sf"/>
</dbReference>
<dbReference type="InterPro" id="IPR013830">
    <property type="entry name" value="SGNH_hydro"/>
</dbReference>
<comment type="caution">
    <text evidence="2">The sequence shown here is derived from an EMBL/GenBank/DDBJ whole genome shotgun (WGS) entry which is preliminary data.</text>
</comment>
<name>A0A6M1PF17_9BACL</name>
<dbReference type="SUPFAM" id="SSF52266">
    <property type="entry name" value="SGNH hydrolase"/>
    <property type="match status" value="1"/>
</dbReference>
<dbReference type="InterPro" id="IPR051532">
    <property type="entry name" value="Ester_Hydrolysis_Enzymes"/>
</dbReference>
<organism evidence="2 3">
    <name type="scientific">Paenibacillus apii</name>
    <dbReference type="NCBI Taxonomy" id="1850370"/>
    <lineage>
        <taxon>Bacteria</taxon>
        <taxon>Bacillati</taxon>
        <taxon>Bacillota</taxon>
        <taxon>Bacilli</taxon>
        <taxon>Bacillales</taxon>
        <taxon>Paenibacillaceae</taxon>
        <taxon>Paenibacillus</taxon>
    </lineage>
</organism>
<accession>A0A6M1PF17</accession>
<gene>
    <name evidence="2" type="ORF">G5B47_05575</name>
</gene>
<dbReference type="GO" id="GO:0004622">
    <property type="term" value="F:phosphatidylcholine lysophospholipase activity"/>
    <property type="evidence" value="ECO:0007669"/>
    <property type="project" value="TreeGrafter"/>
</dbReference>
<reference evidence="2 3" key="1">
    <citation type="submission" date="2020-02" db="EMBL/GenBank/DDBJ databases">
        <authorList>
            <person name="Gao J."/>
            <person name="Sun J."/>
        </authorList>
    </citation>
    <scope>NUCLEOTIDE SEQUENCE [LARGE SCALE GENOMIC DNA]</scope>
    <source>
        <strain evidence="2 3">7124</strain>
    </source>
</reference>
<evidence type="ECO:0000313" key="3">
    <source>
        <dbReference type="Proteomes" id="UP000480151"/>
    </source>
</evidence>
<dbReference type="Proteomes" id="UP000480151">
    <property type="component" value="Unassembled WGS sequence"/>
</dbReference>